<accession>A0ABY8H479</accession>
<gene>
    <name evidence="1" type="ORF">P8192_08525</name>
</gene>
<dbReference type="EMBL" id="CP121252">
    <property type="protein sequence ID" value="WFP15462.1"/>
    <property type="molecule type" value="Genomic_DNA"/>
</dbReference>
<organism evidence="1 2">
    <name type="scientific">Citricoccus muralis</name>
    <dbReference type="NCBI Taxonomy" id="169134"/>
    <lineage>
        <taxon>Bacteria</taxon>
        <taxon>Bacillati</taxon>
        <taxon>Actinomycetota</taxon>
        <taxon>Actinomycetes</taxon>
        <taxon>Micrococcales</taxon>
        <taxon>Micrococcaceae</taxon>
        <taxon>Citricoccus</taxon>
    </lineage>
</organism>
<dbReference type="Pfam" id="PF01663">
    <property type="entry name" value="Phosphodiest"/>
    <property type="match status" value="1"/>
</dbReference>
<dbReference type="RefSeq" id="WP_278156188.1">
    <property type="nucleotide sequence ID" value="NZ_CP121252.1"/>
</dbReference>
<sequence>MSQPVPVGPAYPSRSLAAVLPSMGASLGAALPNTLRLPKVKTTCLLMIDGLGSALLKRYAGHAPFLSSAARDTLSSAFPTTTAASLATLGTGLAPGQHGLIGYDVLDPDRGVVVNQLGGWDPGTVPELWQPHPTVFTRLAELGIEPVTVSRPNFAASGLTRAALTGSRFVPAKSLADRFSAARREAQDPGRLIYLYVNELDKIGHAAGPGSEAWLEVLEELDSAARRLAAQLPSGTGLLATGDHGMIDVPEAHRIDYSLEPRLIDGVQFTAGEPRFVQLHFADDASDAVRESTRRSWGRAYGDRAWVLTRAEAVDAGWFGPVDPRVLPRVGELIVAPFEPLALYDGRRVQPGAFEMVGHHGAPTKAEREVPLLRLAS</sequence>
<dbReference type="SUPFAM" id="SSF53649">
    <property type="entry name" value="Alkaline phosphatase-like"/>
    <property type="match status" value="1"/>
</dbReference>
<dbReference type="InterPro" id="IPR002591">
    <property type="entry name" value="Phosphodiest/P_Trfase"/>
</dbReference>
<dbReference type="Proteomes" id="UP001219037">
    <property type="component" value="Chromosome"/>
</dbReference>
<keyword evidence="2" id="KW-1185">Reference proteome</keyword>
<proteinExistence type="predicted"/>
<dbReference type="PANTHER" id="PTHR10151">
    <property type="entry name" value="ECTONUCLEOTIDE PYROPHOSPHATASE/PHOSPHODIESTERASE"/>
    <property type="match status" value="1"/>
</dbReference>
<dbReference type="PANTHER" id="PTHR10151:SF120">
    <property type="entry name" value="BIS(5'-ADENOSYL)-TRIPHOSPHATASE"/>
    <property type="match status" value="1"/>
</dbReference>
<dbReference type="InterPro" id="IPR017850">
    <property type="entry name" value="Alkaline_phosphatase_core_sf"/>
</dbReference>
<protein>
    <submittedName>
        <fullName evidence="1">Alkaline phosphatase family protein</fullName>
    </submittedName>
</protein>
<dbReference type="Gene3D" id="3.40.720.10">
    <property type="entry name" value="Alkaline Phosphatase, subunit A"/>
    <property type="match status" value="1"/>
</dbReference>
<evidence type="ECO:0000313" key="2">
    <source>
        <dbReference type="Proteomes" id="UP001219037"/>
    </source>
</evidence>
<name>A0ABY8H479_9MICC</name>
<evidence type="ECO:0000313" key="1">
    <source>
        <dbReference type="EMBL" id="WFP15462.1"/>
    </source>
</evidence>
<reference evidence="1 2" key="1">
    <citation type="submission" date="2023-04" db="EMBL/GenBank/DDBJ databases">
        <title>Funneling lignin-derived compounds into biodiesel using alkali-halophilic Citricoccus sp. P2.</title>
        <authorList>
            <person name="Luo C.-B."/>
        </authorList>
    </citation>
    <scope>NUCLEOTIDE SEQUENCE [LARGE SCALE GENOMIC DNA]</scope>
    <source>
        <strain evidence="1 2">P2</strain>
    </source>
</reference>